<feature type="compositionally biased region" description="Basic and acidic residues" evidence="1">
    <location>
        <begin position="363"/>
        <end position="390"/>
    </location>
</feature>
<feature type="compositionally biased region" description="Acidic residues" evidence="1">
    <location>
        <begin position="151"/>
        <end position="160"/>
    </location>
</feature>
<feature type="compositionally biased region" description="Polar residues" evidence="1">
    <location>
        <begin position="228"/>
        <end position="241"/>
    </location>
</feature>
<proteinExistence type="predicted"/>
<name>A0A2H3J6S8_WOLCO</name>
<gene>
    <name evidence="2" type="ORF">WOLCODRAFT_135958</name>
</gene>
<dbReference type="OMA" id="WREDSKK"/>
<dbReference type="EMBL" id="KB467942">
    <property type="protein sequence ID" value="PCH37960.1"/>
    <property type="molecule type" value="Genomic_DNA"/>
</dbReference>
<feature type="compositionally biased region" description="Acidic residues" evidence="1">
    <location>
        <begin position="31"/>
        <end position="49"/>
    </location>
</feature>
<feature type="compositionally biased region" description="Low complexity" evidence="1">
    <location>
        <begin position="130"/>
        <end position="140"/>
    </location>
</feature>
<evidence type="ECO:0000313" key="2">
    <source>
        <dbReference type="EMBL" id="PCH37960.1"/>
    </source>
</evidence>
<feature type="region of interest" description="Disordered" evidence="1">
    <location>
        <begin position="1"/>
        <end position="329"/>
    </location>
</feature>
<feature type="region of interest" description="Disordered" evidence="1">
    <location>
        <begin position="350"/>
        <end position="390"/>
    </location>
</feature>
<evidence type="ECO:0000313" key="3">
    <source>
        <dbReference type="Proteomes" id="UP000218811"/>
    </source>
</evidence>
<dbReference type="OrthoDB" id="3362703at2759"/>
<feature type="compositionally biased region" description="Polar residues" evidence="1">
    <location>
        <begin position="7"/>
        <end position="19"/>
    </location>
</feature>
<accession>A0A2H3J6S8</accession>
<dbReference type="Proteomes" id="UP000218811">
    <property type="component" value="Unassembled WGS sequence"/>
</dbReference>
<sequence length="444" mass="47709">MPITLKIKQSAQASGSSRPTKTKVIKRRIDSDDEGGDDEVPAPPDDPDDAQPRPKRARTGSLSAGGRSADVNSDGEEEIDVDVDIEEEVDDTRFLPPAEDSPSSSPSPPPTPKPAKRGAPSKAKPKLKASAKTTAKGSAKVSKRKRSVVWTDDEDDDEDAMGIAAVDPDDDDFTPEPALSAAPKNGITTTKARILKNGASKTGKGKAKAEEKEIVIRDERKLPPPAPSTSKQPVAATTASKRPSLKTEDSASTSAADDAGKQQVESPTKTEDPAPALPVKRKLPTIKKNKPPTASSTPTAPKPPPPPQSTSEQKDASPSAKPVGVAARKPVNTLGNADFDLRDKSVYASLFKTGGSTPNSGLNRKEKEEERRRELNRMREEARAKRAEEAKQAFDLQAPAEKIHRFEAKLYERKATAFYPNILGGYFKGIHDRAKEKAEGKERL</sequence>
<protein>
    <submittedName>
        <fullName evidence="2">Uncharacterized protein</fullName>
    </submittedName>
</protein>
<feature type="compositionally biased region" description="Acidic residues" evidence="1">
    <location>
        <begin position="73"/>
        <end position="90"/>
    </location>
</feature>
<keyword evidence="3" id="KW-1185">Reference proteome</keyword>
<dbReference type="AlphaFoldDB" id="A0A2H3J6S8"/>
<feature type="compositionally biased region" description="Basic residues" evidence="1">
    <location>
        <begin position="279"/>
        <end position="290"/>
    </location>
</feature>
<feature type="compositionally biased region" description="Basic and acidic residues" evidence="1">
    <location>
        <begin position="207"/>
        <end position="222"/>
    </location>
</feature>
<reference evidence="2 3" key="1">
    <citation type="journal article" date="2012" name="Science">
        <title>The Paleozoic origin of enzymatic lignin decomposition reconstructed from 31 fungal genomes.</title>
        <authorList>
            <person name="Floudas D."/>
            <person name="Binder M."/>
            <person name="Riley R."/>
            <person name="Barry K."/>
            <person name="Blanchette R.A."/>
            <person name="Henrissat B."/>
            <person name="Martinez A.T."/>
            <person name="Otillar R."/>
            <person name="Spatafora J.W."/>
            <person name="Yadav J.S."/>
            <person name="Aerts A."/>
            <person name="Benoit I."/>
            <person name="Boyd A."/>
            <person name="Carlson A."/>
            <person name="Copeland A."/>
            <person name="Coutinho P.M."/>
            <person name="de Vries R.P."/>
            <person name="Ferreira P."/>
            <person name="Findley K."/>
            <person name="Foster B."/>
            <person name="Gaskell J."/>
            <person name="Glotzer D."/>
            <person name="Gorecki P."/>
            <person name="Heitman J."/>
            <person name="Hesse C."/>
            <person name="Hori C."/>
            <person name="Igarashi K."/>
            <person name="Jurgens J.A."/>
            <person name="Kallen N."/>
            <person name="Kersten P."/>
            <person name="Kohler A."/>
            <person name="Kuees U."/>
            <person name="Kumar T.K.A."/>
            <person name="Kuo A."/>
            <person name="LaButti K."/>
            <person name="Larrondo L.F."/>
            <person name="Lindquist E."/>
            <person name="Ling A."/>
            <person name="Lombard V."/>
            <person name="Lucas S."/>
            <person name="Lundell T."/>
            <person name="Martin R."/>
            <person name="McLaughlin D.J."/>
            <person name="Morgenstern I."/>
            <person name="Morin E."/>
            <person name="Murat C."/>
            <person name="Nagy L.G."/>
            <person name="Nolan M."/>
            <person name="Ohm R.A."/>
            <person name="Patyshakuliyeva A."/>
            <person name="Rokas A."/>
            <person name="Ruiz-Duenas F.J."/>
            <person name="Sabat G."/>
            <person name="Salamov A."/>
            <person name="Samejima M."/>
            <person name="Schmutz J."/>
            <person name="Slot J.C."/>
            <person name="St John F."/>
            <person name="Stenlid J."/>
            <person name="Sun H."/>
            <person name="Sun S."/>
            <person name="Syed K."/>
            <person name="Tsang A."/>
            <person name="Wiebenga A."/>
            <person name="Young D."/>
            <person name="Pisabarro A."/>
            <person name="Eastwood D.C."/>
            <person name="Martin F."/>
            <person name="Cullen D."/>
            <person name="Grigoriev I.V."/>
            <person name="Hibbett D.S."/>
        </authorList>
    </citation>
    <scope>NUCLEOTIDE SEQUENCE [LARGE SCALE GENOMIC DNA]</scope>
    <source>
        <strain evidence="2 3">MD-104</strain>
    </source>
</reference>
<organism evidence="2 3">
    <name type="scientific">Wolfiporia cocos (strain MD-104)</name>
    <name type="common">Brown rot fungus</name>
    <dbReference type="NCBI Taxonomy" id="742152"/>
    <lineage>
        <taxon>Eukaryota</taxon>
        <taxon>Fungi</taxon>
        <taxon>Dikarya</taxon>
        <taxon>Basidiomycota</taxon>
        <taxon>Agaricomycotina</taxon>
        <taxon>Agaricomycetes</taxon>
        <taxon>Polyporales</taxon>
        <taxon>Phaeolaceae</taxon>
        <taxon>Wolfiporia</taxon>
    </lineage>
</organism>
<evidence type="ECO:0000256" key="1">
    <source>
        <dbReference type="SAM" id="MobiDB-lite"/>
    </source>
</evidence>